<keyword evidence="4" id="KW-1185">Reference proteome</keyword>
<dbReference type="PANTHER" id="PTHR16095">
    <property type="entry name" value="TRANSMEMBRANE PROTEIN 143 FAMILY MEMBER"/>
    <property type="match status" value="1"/>
</dbReference>
<dbReference type="KEGG" id="lgi:LOTGIDRAFT_231385"/>
<keyword evidence="2" id="KW-0812">Transmembrane</keyword>
<dbReference type="Pfam" id="PF12576">
    <property type="entry name" value="DUF3754"/>
    <property type="match status" value="1"/>
</dbReference>
<evidence type="ECO:0008006" key="5">
    <source>
        <dbReference type="Google" id="ProtNLM"/>
    </source>
</evidence>
<dbReference type="OMA" id="ERFIPFR"/>
<evidence type="ECO:0000256" key="2">
    <source>
        <dbReference type="SAM" id="Phobius"/>
    </source>
</evidence>
<dbReference type="HOGENOM" id="CLU_043601_1_0_1"/>
<name>V4ATR3_LOTGI</name>
<dbReference type="OrthoDB" id="2020015at2759"/>
<gene>
    <name evidence="3" type="ORF">LOTGIDRAFT_231385</name>
</gene>
<keyword evidence="2" id="KW-1133">Transmembrane helix</keyword>
<dbReference type="EMBL" id="KB201262">
    <property type="protein sequence ID" value="ESO98305.1"/>
    <property type="molecule type" value="Genomic_DNA"/>
</dbReference>
<evidence type="ECO:0000313" key="4">
    <source>
        <dbReference type="Proteomes" id="UP000030746"/>
    </source>
</evidence>
<reference evidence="3 4" key="1">
    <citation type="journal article" date="2013" name="Nature">
        <title>Insights into bilaterian evolution from three spiralian genomes.</title>
        <authorList>
            <person name="Simakov O."/>
            <person name="Marletaz F."/>
            <person name="Cho S.J."/>
            <person name="Edsinger-Gonzales E."/>
            <person name="Havlak P."/>
            <person name="Hellsten U."/>
            <person name="Kuo D.H."/>
            <person name="Larsson T."/>
            <person name="Lv J."/>
            <person name="Arendt D."/>
            <person name="Savage R."/>
            <person name="Osoegawa K."/>
            <person name="de Jong P."/>
            <person name="Grimwood J."/>
            <person name="Chapman J.A."/>
            <person name="Shapiro H."/>
            <person name="Aerts A."/>
            <person name="Otillar R.P."/>
            <person name="Terry A.Y."/>
            <person name="Boore J.L."/>
            <person name="Grigoriev I.V."/>
            <person name="Lindberg D.R."/>
            <person name="Seaver E.C."/>
            <person name="Weisblat D.A."/>
            <person name="Putnam N.H."/>
            <person name="Rokhsar D.S."/>
        </authorList>
    </citation>
    <scope>NUCLEOTIDE SEQUENCE [LARGE SCALE GENOMIC DNA]</scope>
</reference>
<dbReference type="GeneID" id="20248569"/>
<dbReference type="RefSeq" id="XP_009051007.1">
    <property type="nucleotide sequence ID" value="XM_009052759.1"/>
</dbReference>
<keyword evidence="2" id="KW-0472">Membrane</keyword>
<evidence type="ECO:0000313" key="3">
    <source>
        <dbReference type="EMBL" id="ESO98305.1"/>
    </source>
</evidence>
<dbReference type="InterPro" id="IPR022227">
    <property type="entry name" value="DUF3754"/>
</dbReference>
<dbReference type="Proteomes" id="UP000030746">
    <property type="component" value="Unassembled WGS sequence"/>
</dbReference>
<proteinExistence type="predicted"/>
<feature type="transmembrane region" description="Helical" evidence="2">
    <location>
        <begin position="300"/>
        <end position="321"/>
    </location>
</feature>
<protein>
    <recommendedName>
        <fullName evidence="5">Transmembrane protein 143</fullName>
    </recommendedName>
</protein>
<sequence length="521" mass="59747">MAASLLRRKAGSLFRLSIESVSKRNYGRLGVKGGYLEKILLEPSYIGRTRCLSTVVDVKPTDKHLKKNEDGGVVVAPEENLPNEEDLYKERYIPITRRSIIRRLVEKEQFLNDEEKRKFTDLALALDSAIVNKYHGILQELKNLFDPINPDKDTIKTRTLSRREKLDNEFWLLEKLADIMEKANFHELSDSTVKWSLAEHEAREGVRVSVNPTKYDVLRYWALGKEKPEKEISFMEKLRSKILRQPPRRPLEYYKRVVVAIRLKKDMKLMLKAFKEVPVNALEMLLPDGTIKMNTTDKGILVTSGVIAGVGIIAKLVTVLADLNVDWMLIFTAVMGTIGVRSWTVYKNRRNAYLVDVSRTLYFKNIANNRGLLTLLVDRAEDESFKEALLTYTFLLTQRSALTNLRESKLQSSADLGGLTTLQLEKMVENWIETTTGVKLEFDSTEAITLLKQFGLLHERGDKLHVQSIHSALSYLPLSPQTIVARAREADIGEGYDRDIYLETEEEYKEEDKKSKSIGWF</sequence>
<organism evidence="3 4">
    <name type="scientific">Lottia gigantea</name>
    <name type="common">Giant owl limpet</name>
    <dbReference type="NCBI Taxonomy" id="225164"/>
    <lineage>
        <taxon>Eukaryota</taxon>
        <taxon>Metazoa</taxon>
        <taxon>Spiralia</taxon>
        <taxon>Lophotrochozoa</taxon>
        <taxon>Mollusca</taxon>
        <taxon>Gastropoda</taxon>
        <taxon>Patellogastropoda</taxon>
        <taxon>Lottioidea</taxon>
        <taxon>Lottiidae</taxon>
        <taxon>Lottia</taxon>
    </lineage>
</organism>
<dbReference type="PANTHER" id="PTHR16095:SF11">
    <property type="entry name" value="TRANSMEMBRANE PROTEIN 143"/>
    <property type="match status" value="1"/>
</dbReference>
<dbReference type="CTD" id="20248569"/>
<feature type="transmembrane region" description="Helical" evidence="2">
    <location>
        <begin position="327"/>
        <end position="346"/>
    </location>
</feature>
<keyword evidence="1" id="KW-0597">Phosphoprotein</keyword>
<dbReference type="AlphaFoldDB" id="V4ATR3"/>
<accession>V4ATR3</accession>
<evidence type="ECO:0000256" key="1">
    <source>
        <dbReference type="ARBA" id="ARBA00022553"/>
    </source>
</evidence>